<evidence type="ECO:0000259" key="18">
    <source>
        <dbReference type="Pfam" id="PF02581"/>
    </source>
</evidence>
<evidence type="ECO:0000256" key="13">
    <source>
        <dbReference type="ARBA" id="ARBA00047334"/>
    </source>
</evidence>
<dbReference type="InterPro" id="IPR034291">
    <property type="entry name" value="TMP_synthase"/>
</dbReference>
<dbReference type="SUPFAM" id="SSF51391">
    <property type="entry name" value="Thiamin phosphate synthase"/>
    <property type="match status" value="1"/>
</dbReference>
<evidence type="ECO:0000256" key="4">
    <source>
        <dbReference type="ARBA" id="ARBA00004868"/>
    </source>
</evidence>
<dbReference type="PANTHER" id="PTHR20857">
    <property type="entry name" value="THIAMINE-PHOSPHATE PYROPHOSPHORYLASE"/>
    <property type="match status" value="1"/>
</dbReference>
<dbReference type="GO" id="GO:0000287">
    <property type="term" value="F:magnesium ion binding"/>
    <property type="evidence" value="ECO:0007669"/>
    <property type="project" value="InterPro"/>
</dbReference>
<dbReference type="CDD" id="cd00564">
    <property type="entry name" value="TMP_TenI"/>
    <property type="match status" value="1"/>
</dbReference>
<evidence type="ECO:0000256" key="3">
    <source>
        <dbReference type="ARBA" id="ARBA00003814"/>
    </source>
</evidence>
<comment type="similarity">
    <text evidence="16">In the C-terminal section; belongs to the Thz kinase family.</text>
</comment>
<dbReference type="Proteomes" id="UP000077154">
    <property type="component" value="Unassembled WGS sequence"/>
</dbReference>
<dbReference type="GO" id="GO:0004417">
    <property type="term" value="F:hydroxyethylthiazole kinase activity"/>
    <property type="evidence" value="ECO:0007669"/>
    <property type="project" value="UniProtKB-EC"/>
</dbReference>
<dbReference type="GO" id="GO:0005524">
    <property type="term" value="F:ATP binding"/>
    <property type="evidence" value="ECO:0007669"/>
    <property type="project" value="UniProtKB-KW"/>
</dbReference>
<dbReference type="InterPro" id="IPR029056">
    <property type="entry name" value="Ribokinase-like"/>
</dbReference>
<dbReference type="CDD" id="cd01170">
    <property type="entry name" value="THZ_kinase"/>
    <property type="match status" value="1"/>
</dbReference>
<dbReference type="EMBL" id="KV441401">
    <property type="protein sequence ID" value="OAF57085.2"/>
    <property type="molecule type" value="Genomic_DNA"/>
</dbReference>
<keyword evidence="11" id="KW-0460">Magnesium</keyword>
<protein>
    <recommendedName>
        <fullName evidence="18">Thiamine phosphate synthase/TenI domain-containing protein</fullName>
    </recommendedName>
</protein>
<dbReference type="NCBIfam" id="TIGR00693">
    <property type="entry name" value="thiE"/>
    <property type="match status" value="1"/>
</dbReference>
<evidence type="ECO:0000256" key="17">
    <source>
        <dbReference type="ARBA" id="ARBA00061283"/>
    </source>
</evidence>
<evidence type="ECO:0000313" key="19">
    <source>
        <dbReference type="EMBL" id="OAF57085.2"/>
    </source>
</evidence>
<dbReference type="HAMAP" id="MF_00228">
    <property type="entry name" value="Thz_kinase"/>
    <property type="match status" value="1"/>
</dbReference>
<keyword evidence="10" id="KW-0067">ATP-binding</keyword>
<keyword evidence="6" id="KW-0808">Transferase</keyword>
<dbReference type="OrthoDB" id="4994at2759"/>
<evidence type="ECO:0000256" key="2">
    <source>
        <dbReference type="ARBA" id="ARBA00001946"/>
    </source>
</evidence>
<evidence type="ECO:0000256" key="16">
    <source>
        <dbReference type="ARBA" id="ARBA00061146"/>
    </source>
</evidence>
<dbReference type="HAMAP" id="MF_00097">
    <property type="entry name" value="TMP_synthase"/>
    <property type="match status" value="1"/>
</dbReference>
<evidence type="ECO:0000256" key="6">
    <source>
        <dbReference type="ARBA" id="ARBA00022679"/>
    </source>
</evidence>
<dbReference type="GeneID" id="36288955"/>
<evidence type="ECO:0000256" key="5">
    <source>
        <dbReference type="ARBA" id="ARBA00005165"/>
    </source>
</evidence>
<dbReference type="Pfam" id="PF02110">
    <property type="entry name" value="HK"/>
    <property type="match status" value="1"/>
</dbReference>
<comment type="similarity">
    <text evidence="17">In the N-terminal section; belongs to the thiamine-phosphate synthase family.</text>
</comment>
<evidence type="ECO:0000256" key="12">
    <source>
        <dbReference type="ARBA" id="ARBA00022977"/>
    </source>
</evidence>
<reference evidence="19" key="1">
    <citation type="submission" date="2016-03" db="EMBL/GenBank/DDBJ databases">
        <title>Updated assembly of Pseudogymnoascus destructans, the fungus causing white-nose syndrome of bats.</title>
        <authorList>
            <person name="Palmer J.M."/>
            <person name="Drees K.P."/>
            <person name="Foster J.T."/>
            <person name="Lindner D.L."/>
        </authorList>
    </citation>
    <scope>NUCLEOTIDE SEQUENCE [LARGE SCALE GENOMIC DNA]</scope>
    <source>
        <strain evidence="19">20631-21</strain>
    </source>
</reference>
<comment type="catalytic activity">
    <reaction evidence="15">
        <text>2-[(2R,5Z)-2-carboxy-4-methylthiazol-5(2H)-ylidene]ethyl phosphate + 4-amino-2-methyl-5-(diphosphooxymethyl)pyrimidine + 2 H(+) = thiamine phosphate + CO2 + diphosphate</text>
        <dbReference type="Rhea" id="RHEA:47844"/>
        <dbReference type="ChEBI" id="CHEBI:15378"/>
        <dbReference type="ChEBI" id="CHEBI:16526"/>
        <dbReference type="ChEBI" id="CHEBI:33019"/>
        <dbReference type="ChEBI" id="CHEBI:37575"/>
        <dbReference type="ChEBI" id="CHEBI:57841"/>
        <dbReference type="ChEBI" id="CHEBI:62899"/>
        <dbReference type="EC" id="2.5.1.3"/>
    </reaction>
</comment>
<comment type="catalytic activity">
    <reaction evidence="13">
        <text>4-methyl-5-(2-phosphooxyethyl)-thiazole + 4-amino-2-methyl-5-(diphosphooxymethyl)pyrimidine + H(+) = thiamine phosphate + diphosphate</text>
        <dbReference type="Rhea" id="RHEA:22328"/>
        <dbReference type="ChEBI" id="CHEBI:15378"/>
        <dbReference type="ChEBI" id="CHEBI:33019"/>
        <dbReference type="ChEBI" id="CHEBI:37575"/>
        <dbReference type="ChEBI" id="CHEBI:57841"/>
        <dbReference type="ChEBI" id="CHEBI:58296"/>
        <dbReference type="EC" id="2.5.1.3"/>
    </reaction>
</comment>
<keyword evidence="8" id="KW-0547">Nucleotide-binding</keyword>
<sequence>MTRNLLTRCNRSRTYFCRFACCDDWKLRQYIYIYHVIATAPRSLVPDISIGPTGAKSESKQKGAMMPKSVDYSLYLVTDSTPAILGGASLVDVVEAALEGGVTIVQYRDKSTETGVMVDTARRLHAVTRKYHVPLLINDRVDVALAVGCEGVHIGQDDIDIKTARRLLGDSAIIGLTVASIEQALQGCDDGADYLGIGTIFATPTKTNTRDIIGTAGCQAILKAMAPKYSNVGTVCIGGINATNLQRVLYQSSDNDKSLDGIALVSAIIGAKDAKEAAKNLKHLVNTPPPFAAASPSDYSGVKDVAGILEAVPSVIKSVNESNPLCHNMTNLVVQNFAASVALAIGGSPIMSNHGDEAADLAKLGGALVINMGTVTQEGLRNHLLALRAYNSQGGPVVLDPVGAAATSVRKSALKTLMAGGYFDLIKGNEGEIRQAYGKGDVQQRGVDSGASMLDGQSRAALVRDLAERERNIVLMTGSTDYVSDGRRTIAIKNGHEYLGRITGSGCVLGTTISAMLAVHRHDKLIAAIAGLLLFEIAAEYAAQRPDVKGPGTFVPALIDELDRIRQSNANGDFSWLSRADISLVSFE</sequence>
<dbReference type="Gene3D" id="3.40.1190.20">
    <property type="match status" value="1"/>
</dbReference>
<dbReference type="SUPFAM" id="SSF53613">
    <property type="entry name" value="Ribokinase-like"/>
    <property type="match status" value="1"/>
</dbReference>
<keyword evidence="7" id="KW-0479">Metal-binding</keyword>
<dbReference type="VEuPathDB" id="FungiDB:GMDG_02258"/>
<evidence type="ECO:0000256" key="10">
    <source>
        <dbReference type="ARBA" id="ARBA00022840"/>
    </source>
</evidence>
<name>A0A177A4A2_9PEZI</name>
<evidence type="ECO:0000256" key="9">
    <source>
        <dbReference type="ARBA" id="ARBA00022777"/>
    </source>
</evidence>
<dbReference type="InterPro" id="IPR022998">
    <property type="entry name" value="ThiamineP_synth_TenI"/>
</dbReference>
<dbReference type="FunFam" id="3.40.1190.20:FF:000042">
    <property type="entry name" value="Probable thiamine biosynthetic bifunctional enzyme"/>
    <property type="match status" value="1"/>
</dbReference>
<comment type="catalytic activity">
    <reaction evidence="14">
        <text>2-(2-carboxy-4-methylthiazol-5-yl)ethyl phosphate + 4-amino-2-methyl-5-(diphosphooxymethyl)pyrimidine + 2 H(+) = thiamine phosphate + CO2 + diphosphate</text>
        <dbReference type="Rhea" id="RHEA:47848"/>
        <dbReference type="ChEBI" id="CHEBI:15378"/>
        <dbReference type="ChEBI" id="CHEBI:16526"/>
        <dbReference type="ChEBI" id="CHEBI:33019"/>
        <dbReference type="ChEBI" id="CHEBI:37575"/>
        <dbReference type="ChEBI" id="CHEBI:57841"/>
        <dbReference type="ChEBI" id="CHEBI:62890"/>
        <dbReference type="EC" id="2.5.1.3"/>
    </reaction>
</comment>
<evidence type="ECO:0000256" key="14">
    <source>
        <dbReference type="ARBA" id="ARBA00047851"/>
    </source>
</evidence>
<evidence type="ECO:0000256" key="8">
    <source>
        <dbReference type="ARBA" id="ARBA00022741"/>
    </source>
</evidence>
<dbReference type="UniPathway" id="UPA00060">
    <property type="reaction ID" value="UER00139"/>
</dbReference>
<dbReference type="InterPro" id="IPR000417">
    <property type="entry name" value="Hyethyz_kinase"/>
</dbReference>
<dbReference type="PANTHER" id="PTHR20857:SF23">
    <property type="entry name" value="THIAMINE BIOSYNTHETIC BIFUNCTIONAL ENZYME"/>
    <property type="match status" value="1"/>
</dbReference>
<gene>
    <name evidence="19" type="ORF">VC83_05893</name>
</gene>
<dbReference type="GO" id="GO:0005737">
    <property type="term" value="C:cytoplasm"/>
    <property type="evidence" value="ECO:0007669"/>
    <property type="project" value="TreeGrafter"/>
</dbReference>
<keyword evidence="12" id="KW-0784">Thiamine biosynthesis</keyword>
<dbReference type="GO" id="GO:0009228">
    <property type="term" value="P:thiamine biosynthetic process"/>
    <property type="evidence" value="ECO:0007669"/>
    <property type="project" value="UniProtKB-KW"/>
</dbReference>
<dbReference type="NCBIfam" id="TIGR00694">
    <property type="entry name" value="thiM"/>
    <property type="match status" value="1"/>
</dbReference>
<dbReference type="PRINTS" id="PR01099">
    <property type="entry name" value="HYETHTZKNASE"/>
</dbReference>
<comment type="pathway">
    <text evidence="5">Cofactor biosynthesis; thiamine diphosphate biosynthesis; thiamine phosphate from 4-amino-2-methyl-5-diphosphomethylpyrimidine and 4-methyl-5-(2-phosphoethyl)-thiazole: step 1/1.</text>
</comment>
<comment type="cofactor">
    <cofactor evidence="2">
        <name>Mg(2+)</name>
        <dbReference type="ChEBI" id="CHEBI:18420"/>
    </cofactor>
</comment>
<evidence type="ECO:0000256" key="7">
    <source>
        <dbReference type="ARBA" id="ARBA00022723"/>
    </source>
</evidence>
<organism evidence="19">
    <name type="scientific">Pseudogymnoascus destructans</name>
    <dbReference type="NCBI Taxonomy" id="655981"/>
    <lineage>
        <taxon>Eukaryota</taxon>
        <taxon>Fungi</taxon>
        <taxon>Dikarya</taxon>
        <taxon>Ascomycota</taxon>
        <taxon>Pezizomycotina</taxon>
        <taxon>Leotiomycetes</taxon>
        <taxon>Thelebolales</taxon>
        <taxon>Thelebolaceae</taxon>
        <taxon>Pseudogymnoascus</taxon>
    </lineage>
</organism>
<comment type="function">
    <text evidence="3">Condenses 4-methyl-5-(beta-hydroxyethyl)thiazole monophosphate (THZ-P) and 2-methyl-4-amino-5-hydroxymethyl pyrimidine pyrophosphate (HMP-PP) to form thiamine monophosphate (TMP).</text>
</comment>
<feature type="domain" description="Thiamine phosphate synthase/TenI" evidence="18">
    <location>
        <begin position="74"/>
        <end position="268"/>
    </location>
</feature>
<dbReference type="Gene3D" id="3.20.20.70">
    <property type="entry name" value="Aldolase class I"/>
    <property type="match status" value="1"/>
</dbReference>
<dbReference type="eggNOG" id="ENOG502QS2M">
    <property type="taxonomic scope" value="Eukaryota"/>
</dbReference>
<comment type="catalytic activity">
    <reaction evidence="1">
        <text>5-(2-hydroxyethyl)-4-methylthiazole + ATP = 4-methyl-5-(2-phosphooxyethyl)-thiazole + ADP + H(+)</text>
        <dbReference type="Rhea" id="RHEA:24212"/>
        <dbReference type="ChEBI" id="CHEBI:15378"/>
        <dbReference type="ChEBI" id="CHEBI:17957"/>
        <dbReference type="ChEBI" id="CHEBI:30616"/>
        <dbReference type="ChEBI" id="CHEBI:58296"/>
        <dbReference type="ChEBI" id="CHEBI:456216"/>
        <dbReference type="EC" id="2.7.1.50"/>
    </reaction>
</comment>
<proteinExistence type="inferred from homology"/>
<evidence type="ECO:0000256" key="15">
    <source>
        <dbReference type="ARBA" id="ARBA00047883"/>
    </source>
</evidence>
<dbReference type="GO" id="GO:0009229">
    <property type="term" value="P:thiamine diphosphate biosynthetic process"/>
    <property type="evidence" value="ECO:0007669"/>
    <property type="project" value="UniProtKB-UniPathway"/>
</dbReference>
<dbReference type="Pfam" id="PF02581">
    <property type="entry name" value="TMP-TENI"/>
    <property type="match status" value="1"/>
</dbReference>
<keyword evidence="9" id="KW-0418">Kinase</keyword>
<dbReference type="FunFam" id="3.20.20.70:FF:000104">
    <property type="entry name" value="Thiamine biosynthetic bifunctional enzyme"/>
    <property type="match status" value="1"/>
</dbReference>
<dbReference type="AlphaFoldDB" id="A0A177A4A2"/>
<dbReference type="NCBIfam" id="NF006830">
    <property type="entry name" value="PRK09355.1"/>
    <property type="match status" value="1"/>
</dbReference>
<dbReference type="GO" id="GO:0004789">
    <property type="term" value="F:thiamine-phosphate diphosphorylase activity"/>
    <property type="evidence" value="ECO:0007669"/>
    <property type="project" value="UniProtKB-EC"/>
</dbReference>
<evidence type="ECO:0000256" key="11">
    <source>
        <dbReference type="ARBA" id="ARBA00022842"/>
    </source>
</evidence>
<dbReference type="InterPro" id="IPR013785">
    <property type="entry name" value="Aldolase_TIM"/>
</dbReference>
<accession>A0A177A4A2</accession>
<dbReference type="InterPro" id="IPR036206">
    <property type="entry name" value="ThiamineP_synth_sf"/>
</dbReference>
<evidence type="ECO:0000256" key="1">
    <source>
        <dbReference type="ARBA" id="ARBA00001771"/>
    </source>
</evidence>
<dbReference type="RefSeq" id="XP_024322376.1">
    <property type="nucleotide sequence ID" value="XM_024469500.1"/>
</dbReference>
<comment type="pathway">
    <text evidence="4">Cofactor biosynthesis; thiamine diphosphate biosynthesis; 4-methyl-5-(2-phosphoethyl)-thiazole from 5-(2-hydroxyethyl)-4-methylthiazole: step 1/1.</text>
</comment>